<evidence type="ECO:0000256" key="1">
    <source>
        <dbReference type="SAM" id="MobiDB-lite"/>
    </source>
</evidence>
<reference evidence="2 3" key="1">
    <citation type="journal article" date="2018" name="Nat. Ecol. Evol.">
        <title>Pezizomycetes genomes reveal the molecular basis of ectomycorrhizal truffle lifestyle.</title>
        <authorList>
            <person name="Murat C."/>
            <person name="Payen T."/>
            <person name="Noel B."/>
            <person name="Kuo A."/>
            <person name="Morin E."/>
            <person name="Chen J."/>
            <person name="Kohler A."/>
            <person name="Krizsan K."/>
            <person name="Balestrini R."/>
            <person name="Da Silva C."/>
            <person name="Montanini B."/>
            <person name="Hainaut M."/>
            <person name="Levati E."/>
            <person name="Barry K.W."/>
            <person name="Belfiori B."/>
            <person name="Cichocki N."/>
            <person name="Clum A."/>
            <person name="Dockter R.B."/>
            <person name="Fauchery L."/>
            <person name="Guy J."/>
            <person name="Iotti M."/>
            <person name="Le Tacon F."/>
            <person name="Lindquist E.A."/>
            <person name="Lipzen A."/>
            <person name="Malagnac F."/>
            <person name="Mello A."/>
            <person name="Molinier V."/>
            <person name="Miyauchi S."/>
            <person name="Poulain J."/>
            <person name="Riccioni C."/>
            <person name="Rubini A."/>
            <person name="Sitrit Y."/>
            <person name="Splivallo R."/>
            <person name="Traeger S."/>
            <person name="Wang M."/>
            <person name="Zifcakova L."/>
            <person name="Wipf D."/>
            <person name="Zambonelli A."/>
            <person name="Paolocci F."/>
            <person name="Nowrousian M."/>
            <person name="Ottonello S."/>
            <person name="Baldrian P."/>
            <person name="Spatafora J.W."/>
            <person name="Henrissat B."/>
            <person name="Nagy L.G."/>
            <person name="Aury J.M."/>
            <person name="Wincker P."/>
            <person name="Grigoriev I.V."/>
            <person name="Bonfante P."/>
            <person name="Martin F.M."/>
        </authorList>
    </citation>
    <scope>NUCLEOTIDE SEQUENCE [LARGE SCALE GENOMIC DNA]</scope>
    <source>
        <strain evidence="2 3">ATCC MYA-4762</strain>
    </source>
</reference>
<accession>A0A3N4LV09</accession>
<feature type="region of interest" description="Disordered" evidence="1">
    <location>
        <begin position="127"/>
        <end position="154"/>
    </location>
</feature>
<evidence type="ECO:0000313" key="3">
    <source>
        <dbReference type="Proteomes" id="UP000267821"/>
    </source>
</evidence>
<organism evidence="2 3">
    <name type="scientific">Terfezia boudieri ATCC MYA-4762</name>
    <dbReference type="NCBI Taxonomy" id="1051890"/>
    <lineage>
        <taxon>Eukaryota</taxon>
        <taxon>Fungi</taxon>
        <taxon>Dikarya</taxon>
        <taxon>Ascomycota</taxon>
        <taxon>Pezizomycotina</taxon>
        <taxon>Pezizomycetes</taxon>
        <taxon>Pezizales</taxon>
        <taxon>Pezizaceae</taxon>
        <taxon>Terfezia</taxon>
    </lineage>
</organism>
<dbReference type="AlphaFoldDB" id="A0A3N4LV09"/>
<evidence type="ECO:0000313" key="2">
    <source>
        <dbReference type="EMBL" id="RPB21855.1"/>
    </source>
</evidence>
<protein>
    <submittedName>
        <fullName evidence="2">Uncharacterized protein</fullName>
    </submittedName>
</protein>
<dbReference type="InParanoid" id="A0A3N4LV09"/>
<gene>
    <name evidence="2" type="ORF">L211DRAFT_851085</name>
</gene>
<proteinExistence type="predicted"/>
<keyword evidence="3" id="KW-1185">Reference proteome</keyword>
<dbReference type="Proteomes" id="UP000267821">
    <property type="component" value="Unassembled WGS sequence"/>
</dbReference>
<name>A0A3N4LV09_9PEZI</name>
<feature type="compositionally biased region" description="Polar residues" evidence="1">
    <location>
        <begin position="127"/>
        <end position="136"/>
    </location>
</feature>
<sequence>MTDRDSNETRYKTLREEGKHSVKDVQAVQAIQAIQAMQAMQAIQAVQGVQAIRPSRLLQAGRIQAAIILARPGPPLRLVPEPNTDIMRKFKTPGQAVRIGGSFYRNPPSHQRRIPAYAWWAVTTSQNPTCSQNPSHSHIHHHGIQAGSNSPGIN</sequence>
<dbReference type="EMBL" id="ML121556">
    <property type="protein sequence ID" value="RPB21855.1"/>
    <property type="molecule type" value="Genomic_DNA"/>
</dbReference>